<organism evidence="1 2">
    <name type="scientific">Selenomonas ruminantium</name>
    <dbReference type="NCBI Taxonomy" id="971"/>
    <lineage>
        <taxon>Bacteria</taxon>
        <taxon>Bacillati</taxon>
        <taxon>Bacillota</taxon>
        <taxon>Negativicutes</taxon>
        <taxon>Selenomonadales</taxon>
        <taxon>Selenomonadaceae</taxon>
        <taxon>Selenomonas</taxon>
    </lineage>
</organism>
<proteinExistence type="predicted"/>
<dbReference type="Proteomes" id="UP000183639">
    <property type="component" value="Unassembled WGS sequence"/>
</dbReference>
<reference evidence="1 2" key="1">
    <citation type="submission" date="2016-10" db="EMBL/GenBank/DDBJ databases">
        <authorList>
            <person name="de Groot N.N."/>
        </authorList>
    </citation>
    <scope>NUCLEOTIDE SEQUENCE [LARGE SCALE GENOMIC DNA]</scope>
    <source>
        <strain evidence="1 2">Z108</strain>
    </source>
</reference>
<dbReference type="EMBL" id="FOQK01000002">
    <property type="protein sequence ID" value="SFH69119.1"/>
    <property type="molecule type" value="Genomic_DNA"/>
</dbReference>
<accession>A0A1I3C4M2</accession>
<gene>
    <name evidence="1" type="ORF">SAMN04487861_102132</name>
</gene>
<evidence type="ECO:0008006" key="3">
    <source>
        <dbReference type="Google" id="ProtNLM"/>
    </source>
</evidence>
<dbReference type="PROSITE" id="PS51257">
    <property type="entry name" value="PROKAR_LIPOPROTEIN"/>
    <property type="match status" value="1"/>
</dbReference>
<dbReference type="AlphaFoldDB" id="A0A1I3C4M2"/>
<protein>
    <recommendedName>
        <fullName evidence="3">DUF1795 domain-containing protein</fullName>
    </recommendedName>
</protein>
<name>A0A1I3C4M2_SELRU</name>
<evidence type="ECO:0000313" key="2">
    <source>
        <dbReference type="Proteomes" id="UP000183639"/>
    </source>
</evidence>
<evidence type="ECO:0000313" key="1">
    <source>
        <dbReference type="EMBL" id="SFH69119.1"/>
    </source>
</evidence>
<sequence length="189" mass="21718">MGKVKHTRIFILACLLWGMACLKYAVFPEVFWPSSCLAVNDTSQIEMQVPRELKALPWEDEDCKVWQAKCNRFFVDAHLQPWGDEPVELVADPTPPERVYKTLARYKVKDVVLKEADLMAIDGRPVWRYEFTGQKDGKAYEIVAASYPIAHNSYIVTYFYHAGSEAARDDVLRSIESLRVTERREKGGN</sequence>